<evidence type="ECO:0000313" key="2">
    <source>
        <dbReference type="EMBL" id="OAE49446.1"/>
    </source>
</evidence>
<sequence length="76" mass="8170">MTISISHPDSDQETDAPFAKKVLAARHLAGYTVEQLAITCGLTTSEIHALEDGTDSDPLRIRRVAAALQIPVETVI</sequence>
<dbReference type="InterPro" id="IPR010982">
    <property type="entry name" value="Lambda_DNA-bd_dom_sf"/>
</dbReference>
<gene>
    <name evidence="2" type="ORF">A7J57_18810</name>
</gene>
<dbReference type="InterPro" id="IPR001387">
    <property type="entry name" value="Cro/C1-type_HTH"/>
</dbReference>
<name>A0A176XHQ9_AGRTU</name>
<dbReference type="AlphaFoldDB" id="A0A176XHQ9"/>
<accession>A0A176XHQ9</accession>
<reference evidence="2 3" key="1">
    <citation type="submission" date="2016-05" db="EMBL/GenBank/DDBJ databases">
        <authorList>
            <person name="Lavstsen T."/>
            <person name="Jespersen J.S."/>
        </authorList>
    </citation>
    <scope>NUCLEOTIDE SEQUENCE [LARGE SCALE GENOMIC DNA]</scope>
    <source>
        <strain evidence="2 3">KCJ1736</strain>
    </source>
</reference>
<dbReference type="Gene3D" id="1.10.260.40">
    <property type="entry name" value="lambda repressor-like DNA-binding domains"/>
    <property type="match status" value="1"/>
</dbReference>
<protein>
    <submittedName>
        <fullName evidence="2">Transcriptional regulator</fullName>
    </submittedName>
</protein>
<organism evidence="2 3">
    <name type="scientific">Agrobacterium tumefaciens</name>
    <dbReference type="NCBI Taxonomy" id="358"/>
    <lineage>
        <taxon>Bacteria</taxon>
        <taxon>Pseudomonadati</taxon>
        <taxon>Pseudomonadota</taxon>
        <taxon>Alphaproteobacteria</taxon>
        <taxon>Hyphomicrobiales</taxon>
        <taxon>Rhizobiaceae</taxon>
        <taxon>Rhizobium/Agrobacterium group</taxon>
        <taxon>Agrobacterium</taxon>
        <taxon>Agrobacterium tumefaciens complex</taxon>
    </lineage>
</organism>
<feature type="domain" description="HTH cro/C1-type" evidence="1">
    <location>
        <begin position="22"/>
        <end position="75"/>
    </location>
</feature>
<dbReference type="Proteomes" id="UP000077098">
    <property type="component" value="Unassembled WGS sequence"/>
</dbReference>
<dbReference type="RefSeq" id="WP_063947097.1">
    <property type="nucleotide sequence ID" value="NZ_CP072309.1"/>
</dbReference>
<evidence type="ECO:0000313" key="3">
    <source>
        <dbReference type="Proteomes" id="UP000077098"/>
    </source>
</evidence>
<comment type="caution">
    <text evidence="2">The sequence shown here is derived from an EMBL/GenBank/DDBJ whole genome shotgun (WGS) entry which is preliminary data.</text>
</comment>
<dbReference type="EMBL" id="LXPS01000002">
    <property type="protein sequence ID" value="OAE49446.1"/>
    <property type="molecule type" value="Genomic_DNA"/>
</dbReference>
<dbReference type="SUPFAM" id="SSF47413">
    <property type="entry name" value="lambda repressor-like DNA-binding domains"/>
    <property type="match status" value="1"/>
</dbReference>
<proteinExistence type="predicted"/>
<dbReference type="SMART" id="SM00530">
    <property type="entry name" value="HTH_XRE"/>
    <property type="match status" value="1"/>
</dbReference>
<dbReference type="GO" id="GO:0003677">
    <property type="term" value="F:DNA binding"/>
    <property type="evidence" value="ECO:0007669"/>
    <property type="project" value="InterPro"/>
</dbReference>
<dbReference type="PROSITE" id="PS50943">
    <property type="entry name" value="HTH_CROC1"/>
    <property type="match status" value="1"/>
</dbReference>
<evidence type="ECO:0000259" key="1">
    <source>
        <dbReference type="PROSITE" id="PS50943"/>
    </source>
</evidence>